<gene>
    <name evidence="2" type="ORF">K7432_018087</name>
</gene>
<proteinExistence type="predicted"/>
<sequence length="103" mass="11374">MESNTYKQTISLNAESTDSNTYSHTSTRGTSFKSKSMSSKKKGRATIRNAQAGNTSRNDTSKDNNKAENLGKISSSASFRKRLKEKSRFIVSSEEIGNSKVKK</sequence>
<protein>
    <submittedName>
        <fullName evidence="2">Uncharacterized protein</fullName>
    </submittedName>
</protein>
<organism evidence="2 3">
    <name type="scientific">Basidiobolus ranarum</name>
    <dbReference type="NCBI Taxonomy" id="34480"/>
    <lineage>
        <taxon>Eukaryota</taxon>
        <taxon>Fungi</taxon>
        <taxon>Fungi incertae sedis</taxon>
        <taxon>Zoopagomycota</taxon>
        <taxon>Entomophthoromycotina</taxon>
        <taxon>Basidiobolomycetes</taxon>
        <taxon>Basidiobolales</taxon>
        <taxon>Basidiobolaceae</taxon>
        <taxon>Basidiobolus</taxon>
    </lineage>
</organism>
<reference evidence="2 3" key="1">
    <citation type="submission" date="2023-04" db="EMBL/GenBank/DDBJ databases">
        <title>Genome of Basidiobolus ranarum AG-B5.</title>
        <authorList>
            <person name="Stajich J.E."/>
            <person name="Carter-House D."/>
            <person name="Gryganskyi A."/>
        </authorList>
    </citation>
    <scope>NUCLEOTIDE SEQUENCE [LARGE SCALE GENOMIC DNA]</scope>
    <source>
        <strain evidence="2 3">AG-B5</strain>
    </source>
</reference>
<name>A0ABR2VJI0_9FUNG</name>
<feature type="compositionally biased region" description="Polar residues" evidence="1">
    <location>
        <begin position="1"/>
        <end position="30"/>
    </location>
</feature>
<accession>A0ABR2VJI0</accession>
<evidence type="ECO:0000313" key="3">
    <source>
        <dbReference type="Proteomes" id="UP001479436"/>
    </source>
</evidence>
<feature type="compositionally biased region" description="Polar residues" evidence="1">
    <location>
        <begin position="48"/>
        <end position="58"/>
    </location>
</feature>
<dbReference type="EMBL" id="JASJQH010011886">
    <property type="protein sequence ID" value="KAK9663685.1"/>
    <property type="molecule type" value="Genomic_DNA"/>
</dbReference>
<dbReference type="Proteomes" id="UP001479436">
    <property type="component" value="Unassembled WGS sequence"/>
</dbReference>
<keyword evidence="3" id="KW-1185">Reference proteome</keyword>
<comment type="caution">
    <text evidence="2">The sequence shown here is derived from an EMBL/GenBank/DDBJ whole genome shotgun (WGS) entry which is preliminary data.</text>
</comment>
<evidence type="ECO:0000313" key="2">
    <source>
        <dbReference type="EMBL" id="KAK9663685.1"/>
    </source>
</evidence>
<evidence type="ECO:0000256" key="1">
    <source>
        <dbReference type="SAM" id="MobiDB-lite"/>
    </source>
</evidence>
<feature type="region of interest" description="Disordered" evidence="1">
    <location>
        <begin position="1"/>
        <end position="103"/>
    </location>
</feature>